<protein>
    <recommendedName>
        <fullName evidence="3">Retrotransposon gag domain-containing protein</fullName>
    </recommendedName>
</protein>
<proteinExistence type="predicted"/>
<accession>A0AAD9J1Q7</accession>
<organism evidence="1 2">
    <name type="scientific">Paralvinella palmiformis</name>
    <dbReference type="NCBI Taxonomy" id="53620"/>
    <lineage>
        <taxon>Eukaryota</taxon>
        <taxon>Metazoa</taxon>
        <taxon>Spiralia</taxon>
        <taxon>Lophotrochozoa</taxon>
        <taxon>Annelida</taxon>
        <taxon>Polychaeta</taxon>
        <taxon>Sedentaria</taxon>
        <taxon>Canalipalpata</taxon>
        <taxon>Terebellida</taxon>
        <taxon>Terebelliformia</taxon>
        <taxon>Alvinellidae</taxon>
        <taxon>Paralvinella</taxon>
    </lineage>
</organism>
<name>A0AAD9J1Q7_9ANNE</name>
<keyword evidence="2" id="KW-1185">Reference proteome</keyword>
<comment type="caution">
    <text evidence="1">The sequence shown here is derived from an EMBL/GenBank/DDBJ whole genome shotgun (WGS) entry which is preliminary data.</text>
</comment>
<dbReference type="AlphaFoldDB" id="A0AAD9J1Q7"/>
<reference evidence="1" key="1">
    <citation type="journal article" date="2023" name="Mol. Biol. Evol.">
        <title>Third-Generation Sequencing Reveals the Adaptive Role of the Epigenome in Three Deep-Sea Polychaetes.</title>
        <authorList>
            <person name="Perez M."/>
            <person name="Aroh O."/>
            <person name="Sun Y."/>
            <person name="Lan Y."/>
            <person name="Juniper S.K."/>
            <person name="Young C.R."/>
            <person name="Angers B."/>
            <person name="Qian P.Y."/>
        </authorList>
    </citation>
    <scope>NUCLEOTIDE SEQUENCE</scope>
    <source>
        <strain evidence="1">P08H-3</strain>
    </source>
</reference>
<evidence type="ECO:0000313" key="1">
    <source>
        <dbReference type="EMBL" id="KAK2144739.1"/>
    </source>
</evidence>
<sequence>MDIQEPKRQKALFLHYAGADFDEIFDTLTIPDPVGEQTIYDVTVSALTDYFTHRVNAAFEVYNFRQCQQKEGKQIDSYTTRFRQLARSCNFADVDSEIVNQIILVGNSQNLRTRELRQEMSLTEPIAAARALEVSEYQAGQVELASTSIIVNVIDPAQRKPFTIESRNGNMVTATKGSVRITRSVIFFKRNDLVTYEDLDNMQLYRK</sequence>
<dbReference type="PANTHER" id="PTHR33198">
    <property type="entry name" value="ANK_REP_REGION DOMAIN-CONTAINING PROTEIN-RELATED"/>
    <property type="match status" value="1"/>
</dbReference>
<dbReference type="PANTHER" id="PTHR33198:SF20">
    <property type="entry name" value="RETROTRANSPOSON GAG DOMAIN-CONTAINING PROTEIN"/>
    <property type="match status" value="1"/>
</dbReference>
<evidence type="ECO:0008006" key="3">
    <source>
        <dbReference type="Google" id="ProtNLM"/>
    </source>
</evidence>
<evidence type="ECO:0000313" key="2">
    <source>
        <dbReference type="Proteomes" id="UP001208570"/>
    </source>
</evidence>
<dbReference type="EMBL" id="JAODUP010000735">
    <property type="protein sequence ID" value="KAK2144739.1"/>
    <property type="molecule type" value="Genomic_DNA"/>
</dbReference>
<dbReference type="Proteomes" id="UP001208570">
    <property type="component" value="Unassembled WGS sequence"/>
</dbReference>
<gene>
    <name evidence="1" type="ORF">LSH36_735g01076</name>
</gene>